<keyword evidence="9" id="KW-1133">Transmembrane helix</keyword>
<dbReference type="PRINTS" id="PR00385">
    <property type="entry name" value="P450"/>
</dbReference>
<dbReference type="CDD" id="cd11062">
    <property type="entry name" value="CYP58-like"/>
    <property type="match status" value="1"/>
</dbReference>
<keyword evidence="9" id="KW-0812">Transmembrane</keyword>
<evidence type="ECO:0000256" key="3">
    <source>
        <dbReference type="ARBA" id="ARBA00022723"/>
    </source>
</evidence>
<evidence type="ECO:0000313" key="11">
    <source>
        <dbReference type="Proteomes" id="UP000469558"/>
    </source>
</evidence>
<dbReference type="Gene3D" id="1.10.630.10">
    <property type="entry name" value="Cytochrome P450"/>
    <property type="match status" value="1"/>
</dbReference>
<dbReference type="InterPro" id="IPR050121">
    <property type="entry name" value="Cytochrome_P450_monoxygenase"/>
</dbReference>
<dbReference type="AlphaFoldDB" id="A0A8T9CBU5"/>
<name>A0A8T9CBU5_9HELO</name>
<protein>
    <submittedName>
        <fullName evidence="10">Cytochrome P450 monooxygenase sdnE</fullName>
    </submittedName>
</protein>
<gene>
    <name evidence="10" type="primary">sdnE_9</name>
    <name evidence="10" type="ORF">LSUE1_G001185</name>
</gene>
<dbReference type="Pfam" id="PF00067">
    <property type="entry name" value="p450"/>
    <property type="match status" value="1"/>
</dbReference>
<dbReference type="InterPro" id="IPR001128">
    <property type="entry name" value="Cyt_P450"/>
</dbReference>
<keyword evidence="5 7" id="KW-0408">Iron</keyword>
<dbReference type="GO" id="GO:0020037">
    <property type="term" value="F:heme binding"/>
    <property type="evidence" value="ECO:0007669"/>
    <property type="project" value="InterPro"/>
</dbReference>
<comment type="caution">
    <text evidence="10">The sequence shown here is derived from an EMBL/GenBank/DDBJ whole genome shotgun (WGS) entry which is preliminary data.</text>
</comment>
<dbReference type="Proteomes" id="UP000469558">
    <property type="component" value="Unassembled WGS sequence"/>
</dbReference>
<organism evidence="10 11">
    <name type="scientific">Lachnellula suecica</name>
    <dbReference type="NCBI Taxonomy" id="602035"/>
    <lineage>
        <taxon>Eukaryota</taxon>
        <taxon>Fungi</taxon>
        <taxon>Dikarya</taxon>
        <taxon>Ascomycota</taxon>
        <taxon>Pezizomycotina</taxon>
        <taxon>Leotiomycetes</taxon>
        <taxon>Helotiales</taxon>
        <taxon>Lachnaceae</taxon>
        <taxon>Lachnellula</taxon>
    </lineage>
</organism>
<evidence type="ECO:0000313" key="10">
    <source>
        <dbReference type="EMBL" id="TVY83239.1"/>
    </source>
</evidence>
<dbReference type="SUPFAM" id="SSF48264">
    <property type="entry name" value="Cytochrome P450"/>
    <property type="match status" value="1"/>
</dbReference>
<keyword evidence="6 8" id="KW-0503">Monooxygenase</keyword>
<reference evidence="10 11" key="1">
    <citation type="submission" date="2018-05" db="EMBL/GenBank/DDBJ databases">
        <title>Genome sequencing and assembly of the regulated plant pathogen Lachnellula willkommii and related sister species for the development of diagnostic species identification markers.</title>
        <authorList>
            <person name="Giroux E."/>
            <person name="Bilodeau G."/>
        </authorList>
    </citation>
    <scope>NUCLEOTIDE SEQUENCE [LARGE SCALE GENOMIC DNA]</scope>
    <source>
        <strain evidence="10 11">CBS 268.59</strain>
    </source>
</reference>
<dbReference type="PROSITE" id="PS00086">
    <property type="entry name" value="CYTOCHROME_P450"/>
    <property type="match status" value="1"/>
</dbReference>
<keyword evidence="9" id="KW-0472">Membrane</keyword>
<evidence type="ECO:0000256" key="7">
    <source>
        <dbReference type="PIRSR" id="PIRSR602401-1"/>
    </source>
</evidence>
<keyword evidence="11" id="KW-1185">Reference proteome</keyword>
<feature type="transmembrane region" description="Helical" evidence="9">
    <location>
        <begin position="13"/>
        <end position="32"/>
    </location>
</feature>
<dbReference type="InterPro" id="IPR002401">
    <property type="entry name" value="Cyt_P450_E_grp-I"/>
</dbReference>
<dbReference type="OrthoDB" id="3945418at2759"/>
<dbReference type="InterPro" id="IPR036396">
    <property type="entry name" value="Cyt_P450_sf"/>
</dbReference>
<dbReference type="GO" id="GO:0016705">
    <property type="term" value="F:oxidoreductase activity, acting on paired donors, with incorporation or reduction of molecular oxygen"/>
    <property type="evidence" value="ECO:0007669"/>
    <property type="project" value="InterPro"/>
</dbReference>
<dbReference type="PRINTS" id="PR00463">
    <property type="entry name" value="EP450I"/>
</dbReference>
<dbReference type="PANTHER" id="PTHR24305">
    <property type="entry name" value="CYTOCHROME P450"/>
    <property type="match status" value="1"/>
</dbReference>
<dbReference type="GO" id="GO:0005506">
    <property type="term" value="F:iron ion binding"/>
    <property type="evidence" value="ECO:0007669"/>
    <property type="project" value="InterPro"/>
</dbReference>
<evidence type="ECO:0000256" key="5">
    <source>
        <dbReference type="ARBA" id="ARBA00023004"/>
    </source>
</evidence>
<dbReference type="PANTHER" id="PTHR24305:SF157">
    <property type="entry name" value="N-ACETYLTRYPTOPHAN 6-HYDROXYLASE IVOC-RELATED"/>
    <property type="match status" value="1"/>
</dbReference>
<feature type="non-terminal residue" evidence="10">
    <location>
        <position position="1"/>
    </location>
</feature>
<comment type="cofactor">
    <cofactor evidence="1 7">
        <name>heme</name>
        <dbReference type="ChEBI" id="CHEBI:30413"/>
    </cofactor>
</comment>
<dbReference type="InterPro" id="IPR017972">
    <property type="entry name" value="Cyt_P450_CS"/>
</dbReference>
<evidence type="ECO:0000256" key="1">
    <source>
        <dbReference type="ARBA" id="ARBA00001971"/>
    </source>
</evidence>
<keyword evidence="3 7" id="KW-0479">Metal-binding</keyword>
<evidence type="ECO:0000256" key="9">
    <source>
        <dbReference type="SAM" id="Phobius"/>
    </source>
</evidence>
<feature type="binding site" description="axial binding residue" evidence="7">
    <location>
        <position position="455"/>
    </location>
    <ligand>
        <name>heme</name>
        <dbReference type="ChEBI" id="CHEBI:30413"/>
    </ligand>
    <ligandPart>
        <name>Fe</name>
        <dbReference type="ChEBI" id="CHEBI:18248"/>
    </ligandPart>
</feature>
<proteinExistence type="inferred from homology"/>
<evidence type="ECO:0000256" key="8">
    <source>
        <dbReference type="RuleBase" id="RU000461"/>
    </source>
</evidence>
<evidence type="ECO:0000256" key="4">
    <source>
        <dbReference type="ARBA" id="ARBA00023002"/>
    </source>
</evidence>
<sequence>MINLDRGDLPVKLLLSTVSCGILALITFRWVYRVYFHPLARFPGPKLAAISHFYEGYYDVVKQGRYIFEIERMHQKYGPIVRIGPNEVHILDAEYYEKFYSQTNNKVDKDEWFYTMLGNPQATFPTIKAEVHRLRHNSLAPFFSTAAINRIEPNIHAIVSRLADRMATCAKEDTVIPLFYAYRCMTVDMISEYAFGKQLGLLDRKDWGESFYSAWRALWELSGIVRQFPMIMDIFEAMPRWVLQRVNPGALEVLDMKDATDAQMKAILDADPKIYGERPFPTVMWEVAKSPILPPEEKTFRRLATDANSILAAGFETTGNVLTLMTYLLLEHSEIHEKLKHELAEAIPDESQIPSWQTLEKLPLLSAIVKESLRLAVGAFSRLPRVNPNEAVQYGKWTIPAGTAIGMSNLFISMSPDIFPSPTEFIPDRWGLPNLPERRRLEHYLHPFGKGSRMCVAQNMAYAELYITMATITRRFPKLRVWETSKRDMEYVHDYFAGMARHENGGLKVK</sequence>
<comment type="similarity">
    <text evidence="2 8">Belongs to the cytochrome P450 family.</text>
</comment>
<accession>A0A8T9CBU5</accession>
<keyword evidence="4 8" id="KW-0560">Oxidoreductase</keyword>
<evidence type="ECO:0000256" key="2">
    <source>
        <dbReference type="ARBA" id="ARBA00010617"/>
    </source>
</evidence>
<evidence type="ECO:0000256" key="6">
    <source>
        <dbReference type="ARBA" id="ARBA00023033"/>
    </source>
</evidence>
<dbReference type="GO" id="GO:0004497">
    <property type="term" value="F:monooxygenase activity"/>
    <property type="evidence" value="ECO:0007669"/>
    <property type="project" value="UniProtKB-KW"/>
</dbReference>
<keyword evidence="7 8" id="KW-0349">Heme</keyword>
<dbReference type="EMBL" id="QGMK01000214">
    <property type="protein sequence ID" value="TVY83239.1"/>
    <property type="molecule type" value="Genomic_DNA"/>
</dbReference>